<evidence type="ECO:0000313" key="10">
    <source>
        <dbReference type="Proteomes" id="UP000664034"/>
    </source>
</evidence>
<dbReference type="AlphaFoldDB" id="A0A939GDJ5"/>
<sequence length="500" mass="55280">MKKIITHLGLAALLVLGTFQSCKDTFLDATNPNQLSVGTFFTSENDAINATNSIYAALQQEDTYKRKYFFLFDLLSDDIRGNDPLYADGQTLTAYSFNASSDTVLSLWRGLYRGIQRSNFVLDNLVRLPASATTKRLAAEAQFLRALYYFDLVVNYGGVPLQLKTFSTESGGKERATPAAVWTQIETDLKAAEAALPEAYTGNDLGRATRLSAKALLGKSYLFQKKFTEAAGKLKELVDYATANPTKLGLMPDYSDNFVETNAAGEYVEFNRESLFEVSFAGQDRTGGTGNWGNDGTGIGEGTFRAIEYGITAFQNTSPSTAIVAAYPDNDLRKRLVMFGPGDTWYPEKKATPYPRTDWQHRKYSNLTPGGTGDDIGQYQGSSINIRVIRYADVLLMYAEALNQQGTTFSPEAVAAVNQVRARVKLPALTASTGAQLFQSIINERRLELSFEQCRREDIVRWGIARDVLGTKFVVGKHELLPIPQNEIDLNARLTQNPGY</sequence>
<evidence type="ECO:0000256" key="6">
    <source>
        <dbReference type="SAM" id="SignalP"/>
    </source>
</evidence>
<dbReference type="SUPFAM" id="SSF48452">
    <property type="entry name" value="TPR-like"/>
    <property type="match status" value="1"/>
</dbReference>
<comment type="caution">
    <text evidence="9">The sequence shown here is derived from an EMBL/GenBank/DDBJ whole genome shotgun (WGS) entry which is preliminary data.</text>
</comment>
<name>A0A939GDJ5_9BACT</name>
<accession>A0A939GDJ5</accession>
<evidence type="ECO:0000256" key="1">
    <source>
        <dbReference type="ARBA" id="ARBA00004442"/>
    </source>
</evidence>
<evidence type="ECO:0000256" key="4">
    <source>
        <dbReference type="ARBA" id="ARBA00023136"/>
    </source>
</evidence>
<feature type="domain" description="RagB/SusD" evidence="7">
    <location>
        <begin position="314"/>
        <end position="470"/>
    </location>
</feature>
<evidence type="ECO:0000256" key="5">
    <source>
        <dbReference type="ARBA" id="ARBA00023237"/>
    </source>
</evidence>
<evidence type="ECO:0000259" key="8">
    <source>
        <dbReference type="Pfam" id="PF14322"/>
    </source>
</evidence>
<dbReference type="EMBL" id="JAFMYV010000004">
    <property type="protein sequence ID" value="MBO0936994.1"/>
    <property type="molecule type" value="Genomic_DNA"/>
</dbReference>
<dbReference type="InterPro" id="IPR011990">
    <property type="entry name" value="TPR-like_helical_dom_sf"/>
</dbReference>
<evidence type="ECO:0000313" key="9">
    <source>
        <dbReference type="EMBL" id="MBO0936994.1"/>
    </source>
</evidence>
<comment type="similarity">
    <text evidence="2">Belongs to the SusD family.</text>
</comment>
<dbReference type="InterPro" id="IPR033985">
    <property type="entry name" value="SusD-like_N"/>
</dbReference>
<dbReference type="Pfam" id="PF14322">
    <property type="entry name" value="SusD-like_3"/>
    <property type="match status" value="1"/>
</dbReference>
<evidence type="ECO:0000256" key="3">
    <source>
        <dbReference type="ARBA" id="ARBA00022729"/>
    </source>
</evidence>
<keyword evidence="10" id="KW-1185">Reference proteome</keyword>
<dbReference type="Proteomes" id="UP000664034">
    <property type="component" value="Unassembled WGS sequence"/>
</dbReference>
<dbReference type="RefSeq" id="WP_207364549.1">
    <property type="nucleotide sequence ID" value="NZ_JAFMYV010000004.1"/>
</dbReference>
<keyword evidence="4" id="KW-0472">Membrane</keyword>
<comment type="subcellular location">
    <subcellularLocation>
        <location evidence="1">Cell outer membrane</location>
    </subcellularLocation>
</comment>
<dbReference type="InterPro" id="IPR012944">
    <property type="entry name" value="SusD_RagB_dom"/>
</dbReference>
<evidence type="ECO:0000256" key="2">
    <source>
        <dbReference type="ARBA" id="ARBA00006275"/>
    </source>
</evidence>
<dbReference type="Pfam" id="PF07980">
    <property type="entry name" value="SusD_RagB"/>
    <property type="match status" value="1"/>
</dbReference>
<protein>
    <submittedName>
        <fullName evidence="9">RagB/SusD family nutrient uptake outer membrane protein</fullName>
    </submittedName>
</protein>
<evidence type="ECO:0000259" key="7">
    <source>
        <dbReference type="Pfam" id="PF07980"/>
    </source>
</evidence>
<reference evidence="9" key="1">
    <citation type="submission" date="2021-03" db="EMBL/GenBank/DDBJ databases">
        <title>Fibrella sp. HMF5335 genome sequencing and assembly.</title>
        <authorList>
            <person name="Kang H."/>
            <person name="Kim H."/>
            <person name="Bae S."/>
            <person name="Joh K."/>
        </authorList>
    </citation>
    <scope>NUCLEOTIDE SEQUENCE</scope>
    <source>
        <strain evidence="9">HMF5335</strain>
    </source>
</reference>
<dbReference type="PROSITE" id="PS51257">
    <property type="entry name" value="PROKAR_LIPOPROTEIN"/>
    <property type="match status" value="1"/>
</dbReference>
<keyword evidence="3 6" id="KW-0732">Signal</keyword>
<keyword evidence="5" id="KW-0998">Cell outer membrane</keyword>
<dbReference type="GO" id="GO:0009279">
    <property type="term" value="C:cell outer membrane"/>
    <property type="evidence" value="ECO:0007669"/>
    <property type="project" value="UniProtKB-SubCell"/>
</dbReference>
<dbReference type="CDD" id="cd08977">
    <property type="entry name" value="SusD"/>
    <property type="match status" value="1"/>
</dbReference>
<dbReference type="Gene3D" id="1.25.40.390">
    <property type="match status" value="1"/>
</dbReference>
<feature type="chain" id="PRO_5037620632" evidence="6">
    <location>
        <begin position="24"/>
        <end position="500"/>
    </location>
</feature>
<feature type="signal peptide" evidence="6">
    <location>
        <begin position="1"/>
        <end position="23"/>
    </location>
</feature>
<feature type="domain" description="SusD-like N-terminal" evidence="8">
    <location>
        <begin position="26"/>
        <end position="222"/>
    </location>
</feature>
<gene>
    <name evidence="9" type="ORF">J2I47_10600</name>
</gene>
<organism evidence="9 10">
    <name type="scientific">Fibrella rubiginis</name>
    <dbReference type="NCBI Taxonomy" id="2817060"/>
    <lineage>
        <taxon>Bacteria</taxon>
        <taxon>Pseudomonadati</taxon>
        <taxon>Bacteroidota</taxon>
        <taxon>Cytophagia</taxon>
        <taxon>Cytophagales</taxon>
        <taxon>Spirosomataceae</taxon>
        <taxon>Fibrella</taxon>
    </lineage>
</organism>
<proteinExistence type="inferred from homology"/>